<dbReference type="EMBL" id="CP073910">
    <property type="protein sequence ID" value="QUT06325.1"/>
    <property type="molecule type" value="Genomic_DNA"/>
</dbReference>
<proteinExistence type="predicted"/>
<protein>
    <submittedName>
        <fullName evidence="2">Uncharacterized protein</fullName>
    </submittedName>
</protein>
<keyword evidence="3" id="KW-1185">Reference proteome</keyword>
<evidence type="ECO:0000313" key="2">
    <source>
        <dbReference type="EMBL" id="QUT06325.1"/>
    </source>
</evidence>
<sequence length="308" mass="34130">MLSGPEIALFLLIGVIVSLDVAGLTAVKLGTYTGNRRQVLGWAFQNALWHAGLLCIYGALTVAVSDWALPHIFERMAQYLQTIRAPVLLRDIVSEIANHIYVTFSSITIIVVWRAYTKKIVENPFAVVKEEEGAQRRLARKIMEAFGASAEIVGRQLQSMAVALDMLALAFLMRSLNLFGGPGHLASYTRVAAISGLILIAVFSVTLLTSIAFRKQFRSVLQSARQDARGARTLSDLLIILRIIEPLLIFYFLCEMMSYTVWRHMSSSSMLFVGSALLVVALIQHAGLANIRSTTEEMVESLKEQKVR</sequence>
<keyword evidence="1" id="KW-0472">Membrane</keyword>
<feature type="transmembrane region" description="Helical" evidence="1">
    <location>
        <begin position="161"/>
        <end position="179"/>
    </location>
</feature>
<organism evidence="2 3">
    <name type="scientific">Sphingobium phenoxybenzoativorans</name>
    <dbReference type="NCBI Taxonomy" id="1592790"/>
    <lineage>
        <taxon>Bacteria</taxon>
        <taxon>Pseudomonadati</taxon>
        <taxon>Pseudomonadota</taxon>
        <taxon>Alphaproteobacteria</taxon>
        <taxon>Sphingomonadales</taxon>
        <taxon>Sphingomonadaceae</taxon>
        <taxon>Sphingobium</taxon>
    </lineage>
</organism>
<dbReference type="Proteomes" id="UP000681425">
    <property type="component" value="Chromosome"/>
</dbReference>
<feature type="transmembrane region" description="Helical" evidence="1">
    <location>
        <begin position="265"/>
        <end position="283"/>
    </location>
</feature>
<reference evidence="2" key="1">
    <citation type="submission" date="2021-04" db="EMBL/GenBank/DDBJ databases">
        <title>Isolation of p-tert-butylphenol degrading bacteria Sphingobium phenoxybenzoativorans Tas13 from active sludge.</title>
        <authorList>
            <person name="Li Y."/>
        </authorList>
    </citation>
    <scope>NUCLEOTIDE SEQUENCE</scope>
    <source>
        <strain evidence="2">Tas13</strain>
    </source>
</reference>
<name>A0A975Q1V0_9SPHN</name>
<dbReference type="KEGG" id="spph:KFK14_02255"/>
<accession>A0A975Q1V0</accession>
<feature type="transmembrane region" description="Helical" evidence="1">
    <location>
        <begin position="191"/>
        <end position="213"/>
    </location>
</feature>
<feature type="transmembrane region" description="Helical" evidence="1">
    <location>
        <begin position="234"/>
        <end position="253"/>
    </location>
</feature>
<evidence type="ECO:0000313" key="3">
    <source>
        <dbReference type="Proteomes" id="UP000681425"/>
    </source>
</evidence>
<feature type="transmembrane region" description="Helical" evidence="1">
    <location>
        <begin position="7"/>
        <end position="27"/>
    </location>
</feature>
<keyword evidence="1" id="KW-0812">Transmembrane</keyword>
<evidence type="ECO:0000256" key="1">
    <source>
        <dbReference type="SAM" id="Phobius"/>
    </source>
</evidence>
<feature type="transmembrane region" description="Helical" evidence="1">
    <location>
        <begin position="47"/>
        <end position="69"/>
    </location>
</feature>
<dbReference type="RefSeq" id="WP_212609721.1">
    <property type="nucleotide sequence ID" value="NZ_CP073910.1"/>
</dbReference>
<keyword evidence="1" id="KW-1133">Transmembrane helix</keyword>
<dbReference type="AlphaFoldDB" id="A0A975Q1V0"/>
<gene>
    <name evidence="2" type="ORF">KFK14_02255</name>
</gene>